<dbReference type="Gene3D" id="3.30.565.10">
    <property type="entry name" value="Histidine kinase-like ATPase, C-terminal domain"/>
    <property type="match status" value="1"/>
</dbReference>
<name>A0A081RC20_SPHCR</name>
<dbReference type="InterPro" id="IPR004358">
    <property type="entry name" value="Sig_transdc_His_kin-like_C"/>
</dbReference>
<dbReference type="SMART" id="SM00387">
    <property type="entry name" value="HATPase_c"/>
    <property type="match status" value="1"/>
</dbReference>
<dbReference type="InterPro" id="IPR006189">
    <property type="entry name" value="CHASE_dom"/>
</dbReference>
<evidence type="ECO:0000259" key="19">
    <source>
        <dbReference type="PROSITE" id="PS50839"/>
    </source>
</evidence>
<dbReference type="RefSeq" id="WP_051749801.1">
    <property type="nucleotide sequence ID" value="NZ_JFHR01000036.1"/>
</dbReference>
<evidence type="ECO:0000313" key="20">
    <source>
        <dbReference type="EMBL" id="KEQ52743.1"/>
    </source>
</evidence>
<dbReference type="SMART" id="SM00448">
    <property type="entry name" value="REC"/>
    <property type="match status" value="2"/>
</dbReference>
<comment type="catalytic activity">
    <reaction evidence="1">
        <text>ATP + protein L-histidine = ADP + protein N-phospho-L-histidine.</text>
        <dbReference type="EC" id="2.7.13.3"/>
    </reaction>
</comment>
<dbReference type="Gene3D" id="3.40.50.2300">
    <property type="match status" value="2"/>
</dbReference>
<keyword evidence="12" id="KW-0902">Two-component regulatory system</keyword>
<dbReference type="InterPro" id="IPR003661">
    <property type="entry name" value="HisK_dim/P_dom"/>
</dbReference>
<gene>
    <name evidence="20" type="ORF">BV95_03016</name>
</gene>
<evidence type="ECO:0000256" key="2">
    <source>
        <dbReference type="ARBA" id="ARBA00004651"/>
    </source>
</evidence>
<evidence type="ECO:0000256" key="12">
    <source>
        <dbReference type="ARBA" id="ARBA00023012"/>
    </source>
</evidence>
<dbReference type="CDD" id="cd00156">
    <property type="entry name" value="REC"/>
    <property type="match status" value="1"/>
</dbReference>
<evidence type="ECO:0000256" key="6">
    <source>
        <dbReference type="ARBA" id="ARBA00022679"/>
    </source>
</evidence>
<dbReference type="InterPro" id="IPR001789">
    <property type="entry name" value="Sig_transdc_resp-reg_receiver"/>
</dbReference>
<evidence type="ECO:0000256" key="3">
    <source>
        <dbReference type="ARBA" id="ARBA00012438"/>
    </source>
</evidence>
<dbReference type="InterPro" id="IPR005467">
    <property type="entry name" value="His_kinase_dom"/>
</dbReference>
<dbReference type="Gene3D" id="3.30.450.350">
    <property type="entry name" value="CHASE domain"/>
    <property type="match status" value="1"/>
</dbReference>
<evidence type="ECO:0000259" key="17">
    <source>
        <dbReference type="PROSITE" id="PS50109"/>
    </source>
</evidence>
<dbReference type="PATRIC" id="fig|46429.4.peg.2990"/>
<evidence type="ECO:0000256" key="4">
    <source>
        <dbReference type="ARBA" id="ARBA00022475"/>
    </source>
</evidence>
<dbReference type="SMART" id="SM00388">
    <property type="entry name" value="HisKA"/>
    <property type="match status" value="1"/>
</dbReference>
<evidence type="ECO:0000256" key="10">
    <source>
        <dbReference type="ARBA" id="ARBA00022840"/>
    </source>
</evidence>
<dbReference type="InterPro" id="IPR036097">
    <property type="entry name" value="HisK_dim/P_sf"/>
</dbReference>
<evidence type="ECO:0000256" key="8">
    <source>
        <dbReference type="ARBA" id="ARBA00022741"/>
    </source>
</evidence>
<evidence type="ECO:0000256" key="13">
    <source>
        <dbReference type="ARBA" id="ARBA00023136"/>
    </source>
</evidence>
<evidence type="ECO:0000256" key="15">
    <source>
        <dbReference type="SAM" id="Coils"/>
    </source>
</evidence>
<dbReference type="OrthoDB" id="9801651at2"/>
<dbReference type="CDD" id="cd16922">
    <property type="entry name" value="HATPase_EvgS-ArcB-TorS-like"/>
    <property type="match status" value="1"/>
</dbReference>
<evidence type="ECO:0000256" key="16">
    <source>
        <dbReference type="SAM" id="Phobius"/>
    </source>
</evidence>
<dbReference type="AlphaFoldDB" id="A0A081RC20"/>
<keyword evidence="6" id="KW-0808">Transferase</keyword>
<dbReference type="FunFam" id="3.30.565.10:FF:000010">
    <property type="entry name" value="Sensor histidine kinase RcsC"/>
    <property type="match status" value="1"/>
</dbReference>
<evidence type="ECO:0000256" key="5">
    <source>
        <dbReference type="ARBA" id="ARBA00022553"/>
    </source>
</evidence>
<comment type="subcellular location">
    <subcellularLocation>
        <location evidence="2">Cell membrane</location>
        <topology evidence="2">Multi-pass membrane protein</topology>
    </subcellularLocation>
</comment>
<dbReference type="SUPFAM" id="SSF52172">
    <property type="entry name" value="CheY-like"/>
    <property type="match status" value="2"/>
</dbReference>
<dbReference type="PRINTS" id="PR00344">
    <property type="entry name" value="BCTRLSENSOR"/>
</dbReference>
<dbReference type="eggNOG" id="COG0642">
    <property type="taxonomic scope" value="Bacteria"/>
</dbReference>
<dbReference type="SUPFAM" id="SSF47384">
    <property type="entry name" value="Homodimeric domain of signal transducing histidine kinase"/>
    <property type="match status" value="1"/>
</dbReference>
<dbReference type="SMART" id="SM01079">
    <property type="entry name" value="CHASE"/>
    <property type="match status" value="1"/>
</dbReference>
<keyword evidence="11 16" id="KW-1133">Transmembrane helix</keyword>
<dbReference type="InterPro" id="IPR003594">
    <property type="entry name" value="HATPase_dom"/>
</dbReference>
<keyword evidence="4" id="KW-1003">Cell membrane</keyword>
<proteinExistence type="predicted"/>
<evidence type="ECO:0000313" key="21">
    <source>
        <dbReference type="Proteomes" id="UP000028411"/>
    </source>
</evidence>
<comment type="caution">
    <text evidence="20">The sequence shown here is derived from an EMBL/GenBank/DDBJ whole genome shotgun (WGS) entry which is preliminary data.</text>
</comment>
<keyword evidence="7 16" id="KW-0812">Transmembrane</keyword>
<dbReference type="EMBL" id="JFHR01000036">
    <property type="protein sequence ID" value="KEQ52743.1"/>
    <property type="molecule type" value="Genomic_DNA"/>
</dbReference>
<dbReference type="GO" id="GO:0005886">
    <property type="term" value="C:plasma membrane"/>
    <property type="evidence" value="ECO:0007669"/>
    <property type="project" value="UniProtKB-SubCell"/>
</dbReference>
<dbReference type="Gene3D" id="1.10.287.130">
    <property type="match status" value="1"/>
</dbReference>
<feature type="transmembrane region" description="Helical" evidence="16">
    <location>
        <begin position="339"/>
        <end position="360"/>
    </location>
</feature>
<dbReference type="CDD" id="cd00082">
    <property type="entry name" value="HisKA"/>
    <property type="match status" value="1"/>
</dbReference>
<keyword evidence="8" id="KW-0547">Nucleotide-binding</keyword>
<evidence type="ECO:0000256" key="9">
    <source>
        <dbReference type="ARBA" id="ARBA00022777"/>
    </source>
</evidence>
<dbReference type="CDD" id="cd17546">
    <property type="entry name" value="REC_hyHK_CKI1_RcsC-like"/>
    <property type="match status" value="1"/>
</dbReference>
<feature type="modified residue" description="4-aspartylphosphate" evidence="14">
    <location>
        <position position="712"/>
    </location>
</feature>
<dbReference type="EC" id="2.7.13.3" evidence="3"/>
<evidence type="ECO:0000256" key="7">
    <source>
        <dbReference type="ARBA" id="ARBA00022692"/>
    </source>
</evidence>
<dbReference type="PROSITE" id="PS50110">
    <property type="entry name" value="RESPONSE_REGULATORY"/>
    <property type="match status" value="2"/>
</dbReference>
<feature type="modified residue" description="4-aspartylphosphate" evidence="14">
    <location>
        <position position="850"/>
    </location>
</feature>
<evidence type="ECO:0000256" key="14">
    <source>
        <dbReference type="PROSITE-ProRule" id="PRU00169"/>
    </source>
</evidence>
<dbReference type="PANTHER" id="PTHR45339:SF1">
    <property type="entry name" value="HYBRID SIGNAL TRANSDUCTION HISTIDINE KINASE J"/>
    <property type="match status" value="1"/>
</dbReference>
<dbReference type="FunFam" id="1.10.287.130:FF:000003">
    <property type="entry name" value="Histidine kinase"/>
    <property type="match status" value="1"/>
</dbReference>
<dbReference type="Pfam" id="PF00512">
    <property type="entry name" value="HisKA"/>
    <property type="match status" value="1"/>
</dbReference>
<keyword evidence="13 16" id="KW-0472">Membrane</keyword>
<dbReference type="eggNOG" id="COG2205">
    <property type="taxonomic scope" value="Bacteria"/>
</dbReference>
<dbReference type="PANTHER" id="PTHR45339">
    <property type="entry name" value="HYBRID SIGNAL TRANSDUCTION HISTIDINE KINASE J"/>
    <property type="match status" value="1"/>
</dbReference>
<feature type="coiled-coil region" evidence="15">
    <location>
        <begin position="384"/>
        <end position="418"/>
    </location>
</feature>
<evidence type="ECO:0000256" key="1">
    <source>
        <dbReference type="ARBA" id="ARBA00000085"/>
    </source>
</evidence>
<feature type="domain" description="Response regulatory" evidence="18">
    <location>
        <begin position="658"/>
        <end position="779"/>
    </location>
</feature>
<feature type="transmembrane region" description="Helical" evidence="16">
    <location>
        <begin position="29"/>
        <end position="52"/>
    </location>
</feature>
<keyword evidence="10" id="KW-0067">ATP-binding</keyword>
<dbReference type="Pfam" id="PF00072">
    <property type="entry name" value="Response_reg"/>
    <property type="match status" value="2"/>
</dbReference>
<keyword evidence="5 14" id="KW-0597">Phosphoprotein</keyword>
<organism evidence="20 21">
    <name type="scientific">Sphingobium chlorophenolicum</name>
    <dbReference type="NCBI Taxonomy" id="46429"/>
    <lineage>
        <taxon>Bacteria</taxon>
        <taxon>Pseudomonadati</taxon>
        <taxon>Pseudomonadota</taxon>
        <taxon>Alphaproteobacteria</taxon>
        <taxon>Sphingomonadales</taxon>
        <taxon>Sphingomonadaceae</taxon>
        <taxon>Sphingobium</taxon>
    </lineage>
</organism>
<dbReference type="GO" id="GO:0000155">
    <property type="term" value="F:phosphorelay sensor kinase activity"/>
    <property type="evidence" value="ECO:0007669"/>
    <property type="project" value="InterPro"/>
</dbReference>
<accession>A0A081RC20</accession>
<evidence type="ECO:0000259" key="18">
    <source>
        <dbReference type="PROSITE" id="PS50110"/>
    </source>
</evidence>
<sequence length="933" mass="101380">MSGPAPSPLPSAKPKASSGRNWLKGGAQYGFALMVGIVSLLLTLGVWQWLVLGQSRSTETEFTLEAEQRAEGIKRQFFSETSVMRALLGYYRASQNVAPEEFRAFAKVYLTGLSSLDSVQWAPHVPGGERRDWEESSAAFRFTQADAHGMAVQAERRGSYFPVVYAESAMDGTPEMLGFDWGSDPFARAAMMAARDSGEINAAAHIRLPPMADDTPRIALFAPVYDGGEQVAVDQRRKHLKGFVVAVLRIGDVVQGAIDLMPRKGVDLYLLDSSAPAAQRVLLSIMAPGSKAKRKPGAGPAMDSGLFHSSSLVIGNSVFTIYTAATDAYGDRRAATTPAIALAGGLAVTLILFIYLVSLANQRARTEQVVAQRTAELRGVNMRLEERTIQLEESETELRAAKNRAEEATRAKSQFLANMSHEIRTPMNGVIGASELLSDTRLNASQREYLAMITQSADALLHLINDILDFSKIEAGRLELEHVAFSLRDELADTLQAFAGRATEKGIELACHVALDVPDALEGDPHRLRQVVINLVGNALRFTERGEVVMDVAVERMEDQQVRLRFAVSDTGPGIAADKRKLIFEAFSQADTSFTRRFGGTGLGLTIASQLVQLMGGRLELDSSVGRGSVFHFTIAFALAQGEPAHPPAEQPSLHGLPVLIVDDNATNRRILDEIIRGWGMKPLAVESGPKALAALRNAAGIGRPLRLVLLDMMMPDMDGFAVAKEIARSGGDERPAVIMLSSAQKDEMARRNWATGIAAFLLKPVRQSELLEAIFAVLKVTVREETAPPEPAPHDRPSLHVLVAEDNAVNQRLALRLLEKRGHRVKIVGDGAQAVEALAQDSFDVVLMDVQMPEMDGFQATAAIRERERGTGQHMPIVAMTAHAMRGDRERCLAAGMDDYISKPLRAEDFYEVVEGRFASAAKPHSEEGSGP</sequence>
<keyword evidence="15" id="KW-0175">Coiled coil</keyword>
<reference evidence="20 21" key="1">
    <citation type="submission" date="2014-02" db="EMBL/GenBank/DDBJ databases">
        <title>Whole genome sequence of Sphingobium chlorophenolicum NBRC 16172.</title>
        <authorList>
            <person name="Gan H.M."/>
            <person name="Gan H.Y."/>
            <person name="Chew T.H."/>
            <person name="Savka M.A."/>
        </authorList>
    </citation>
    <scope>NUCLEOTIDE SEQUENCE [LARGE SCALE GENOMIC DNA]</scope>
    <source>
        <strain evidence="20 21">NBRC 16172</strain>
    </source>
</reference>
<dbReference type="InterPro" id="IPR036890">
    <property type="entry name" value="HATPase_C_sf"/>
</dbReference>
<keyword evidence="9 20" id="KW-0418">Kinase</keyword>
<dbReference type="Pfam" id="PF02518">
    <property type="entry name" value="HATPase_c"/>
    <property type="match status" value="1"/>
</dbReference>
<protein>
    <recommendedName>
        <fullName evidence="3">histidine kinase</fullName>
        <ecNumber evidence="3">2.7.13.3</ecNumber>
    </recommendedName>
</protein>
<dbReference type="InterPro" id="IPR011006">
    <property type="entry name" value="CheY-like_superfamily"/>
</dbReference>
<feature type="domain" description="CHASE" evidence="19">
    <location>
        <begin position="93"/>
        <end position="284"/>
    </location>
</feature>
<dbReference type="SUPFAM" id="SSF55874">
    <property type="entry name" value="ATPase domain of HSP90 chaperone/DNA topoisomerase II/histidine kinase"/>
    <property type="match status" value="1"/>
</dbReference>
<feature type="domain" description="Histidine kinase" evidence="17">
    <location>
        <begin position="418"/>
        <end position="639"/>
    </location>
</feature>
<dbReference type="Proteomes" id="UP000028411">
    <property type="component" value="Unassembled WGS sequence"/>
</dbReference>
<dbReference type="PROSITE" id="PS50839">
    <property type="entry name" value="CHASE"/>
    <property type="match status" value="1"/>
</dbReference>
<feature type="domain" description="Response regulatory" evidence="18">
    <location>
        <begin position="801"/>
        <end position="919"/>
    </location>
</feature>
<dbReference type="InterPro" id="IPR042240">
    <property type="entry name" value="CHASE_sf"/>
</dbReference>
<dbReference type="GO" id="GO:0005524">
    <property type="term" value="F:ATP binding"/>
    <property type="evidence" value="ECO:0007669"/>
    <property type="project" value="UniProtKB-KW"/>
</dbReference>
<dbReference type="PROSITE" id="PS50109">
    <property type="entry name" value="HIS_KIN"/>
    <property type="match status" value="1"/>
</dbReference>
<evidence type="ECO:0000256" key="11">
    <source>
        <dbReference type="ARBA" id="ARBA00022989"/>
    </source>
</evidence>
<dbReference type="Pfam" id="PF03924">
    <property type="entry name" value="CHASE"/>
    <property type="match status" value="1"/>
</dbReference>